<organism evidence="3 4">
    <name type="scientific">Dietzia lutea</name>
    <dbReference type="NCBI Taxonomy" id="546160"/>
    <lineage>
        <taxon>Bacteria</taxon>
        <taxon>Bacillati</taxon>
        <taxon>Actinomycetota</taxon>
        <taxon>Actinomycetes</taxon>
        <taxon>Mycobacteriales</taxon>
        <taxon>Dietziaceae</taxon>
        <taxon>Dietzia</taxon>
    </lineage>
</organism>
<evidence type="ECO:0000313" key="3">
    <source>
        <dbReference type="EMBL" id="AWH93643.1"/>
    </source>
</evidence>
<keyword evidence="2" id="KW-1133">Transmembrane helix</keyword>
<dbReference type="KEGG" id="dlu:A6035_01100"/>
<dbReference type="Proteomes" id="UP000244928">
    <property type="component" value="Chromosome"/>
</dbReference>
<sequence length="147" mass="14717">MRTVEDMSERLMIRDREASPDERRAELARPDDELAGASSSVAGAGDESGSAGDSANGSGHATVFPAPLTTIAAALVGGFLGLAAVYGVAERLADTLAGVAAVVMIFAVTLAGPRVHAGARTEVGRTVAVVLQSVGFGGVLGALLILT</sequence>
<protein>
    <submittedName>
        <fullName evidence="3">Uncharacterized protein</fullName>
    </submittedName>
</protein>
<evidence type="ECO:0000256" key="2">
    <source>
        <dbReference type="SAM" id="Phobius"/>
    </source>
</evidence>
<feature type="compositionally biased region" description="Low complexity" evidence="1">
    <location>
        <begin position="35"/>
        <end position="59"/>
    </location>
</feature>
<feature type="transmembrane region" description="Helical" evidence="2">
    <location>
        <begin position="127"/>
        <end position="146"/>
    </location>
</feature>
<keyword evidence="2" id="KW-0812">Transmembrane</keyword>
<feature type="compositionally biased region" description="Basic and acidic residues" evidence="1">
    <location>
        <begin position="1"/>
        <end position="32"/>
    </location>
</feature>
<reference evidence="3 4" key="1">
    <citation type="submission" date="2016-04" db="EMBL/GenBank/DDBJ databases">
        <title>Complete genome sequence of Dietzia lutea YIM 80766T, a strain isolated from desert soil in Egypt.</title>
        <authorList>
            <person name="Zhao J."/>
            <person name="Hu B."/>
            <person name="Geng S."/>
            <person name="Nie Y."/>
            <person name="Tang Y."/>
        </authorList>
    </citation>
    <scope>NUCLEOTIDE SEQUENCE [LARGE SCALE GENOMIC DNA]</scope>
    <source>
        <strain evidence="3 4">YIM 80766</strain>
    </source>
</reference>
<accession>A0A2S1RBH2</accession>
<evidence type="ECO:0000256" key="1">
    <source>
        <dbReference type="SAM" id="MobiDB-lite"/>
    </source>
</evidence>
<evidence type="ECO:0000313" key="4">
    <source>
        <dbReference type="Proteomes" id="UP000244928"/>
    </source>
</evidence>
<gene>
    <name evidence="3" type="ORF">A6035_01100</name>
</gene>
<feature type="transmembrane region" description="Helical" evidence="2">
    <location>
        <begin position="95"/>
        <end position="115"/>
    </location>
</feature>
<keyword evidence="4" id="KW-1185">Reference proteome</keyword>
<dbReference type="AlphaFoldDB" id="A0A2S1RBH2"/>
<feature type="transmembrane region" description="Helical" evidence="2">
    <location>
        <begin position="68"/>
        <end position="89"/>
    </location>
</feature>
<dbReference type="EMBL" id="CP015449">
    <property type="protein sequence ID" value="AWH93643.1"/>
    <property type="molecule type" value="Genomic_DNA"/>
</dbReference>
<feature type="region of interest" description="Disordered" evidence="1">
    <location>
        <begin position="1"/>
        <end position="59"/>
    </location>
</feature>
<name>A0A2S1RBH2_9ACTN</name>
<keyword evidence="2" id="KW-0472">Membrane</keyword>
<proteinExistence type="predicted"/>